<accession>A0A1G5PV95</accession>
<evidence type="ECO:0000313" key="3">
    <source>
        <dbReference type="Proteomes" id="UP000199648"/>
    </source>
</evidence>
<dbReference type="GO" id="GO:0006629">
    <property type="term" value="P:lipid metabolic process"/>
    <property type="evidence" value="ECO:0007669"/>
    <property type="project" value="InterPro"/>
</dbReference>
<reference evidence="2 3" key="1">
    <citation type="submission" date="2016-10" db="EMBL/GenBank/DDBJ databases">
        <authorList>
            <person name="de Groot N.N."/>
        </authorList>
    </citation>
    <scope>NUCLEOTIDE SEQUENCE [LARGE SCALE GENOMIC DNA]</scope>
    <source>
        <strain evidence="2 3">HLD2</strain>
    </source>
</reference>
<evidence type="ECO:0000259" key="1">
    <source>
        <dbReference type="PROSITE" id="PS51704"/>
    </source>
</evidence>
<dbReference type="RefSeq" id="WP_092993089.1">
    <property type="nucleotide sequence ID" value="NZ_FMWD01000002.1"/>
</dbReference>
<dbReference type="SUPFAM" id="SSF51695">
    <property type="entry name" value="PLC-like phosphodiesterases"/>
    <property type="match status" value="1"/>
</dbReference>
<dbReference type="AlphaFoldDB" id="A0A1G5PV95"/>
<dbReference type="PANTHER" id="PTHR46211">
    <property type="entry name" value="GLYCEROPHOSPHORYL DIESTER PHOSPHODIESTERASE"/>
    <property type="match status" value="1"/>
</dbReference>
<dbReference type="STRING" id="415747.SAMN03097708_00930"/>
<protein>
    <submittedName>
        <fullName evidence="2">Glycerophosphoryl diester phosphodiesterase</fullName>
    </submittedName>
</protein>
<dbReference type="OrthoDB" id="9795622at2"/>
<dbReference type="PROSITE" id="PS51704">
    <property type="entry name" value="GP_PDE"/>
    <property type="match status" value="1"/>
</dbReference>
<dbReference type="Gene3D" id="3.20.20.190">
    <property type="entry name" value="Phosphatidylinositol (PI) phosphodiesterase"/>
    <property type="match status" value="1"/>
</dbReference>
<dbReference type="InterPro" id="IPR017946">
    <property type="entry name" value="PLC-like_Pdiesterase_TIM-brl"/>
</dbReference>
<proteinExistence type="predicted"/>
<dbReference type="EMBL" id="FMWD01000002">
    <property type="protein sequence ID" value="SCZ53433.1"/>
    <property type="molecule type" value="Genomic_DNA"/>
</dbReference>
<dbReference type="PANTHER" id="PTHR46211:SF14">
    <property type="entry name" value="GLYCEROPHOSPHODIESTER PHOSPHODIESTERASE"/>
    <property type="match status" value="1"/>
</dbReference>
<sequence>MAHPLFVEKRHPFVLGHRGVPLLHQENSLAGLGRAVELGIEGVEFDVYRTRDDHVVLFHDEETHRLTGVRGRISDMSWDEVSRLRIRRRLDVGGGRIIDYGREERIPLLEEVLDEFSGKLLMNIEMKAYAPRWDRRHTGTEVARVIRRCGAANSVVVTSFDFFMLWYLEREFAGLHSGFAYDDGMLGEKAGEWFERIPEIRTDLARMPGNQNGVSFLNFLMEANAIGRLIDSTLVDAEYTLIDSDTVERFHARGMLVGAYTLFPLDTRLARHSYEEPLEIIRRLAEQRVDWIETDDPEQLQEFFAHL</sequence>
<feature type="domain" description="GP-PDE" evidence="1">
    <location>
        <begin position="12"/>
        <end position="304"/>
    </location>
</feature>
<evidence type="ECO:0000313" key="2">
    <source>
        <dbReference type="EMBL" id="SCZ53433.1"/>
    </source>
</evidence>
<dbReference type="Pfam" id="PF03009">
    <property type="entry name" value="GDPD"/>
    <property type="match status" value="1"/>
</dbReference>
<keyword evidence="3" id="KW-1185">Reference proteome</keyword>
<dbReference type="Proteomes" id="UP000199648">
    <property type="component" value="Unassembled WGS sequence"/>
</dbReference>
<dbReference type="GO" id="GO:0008081">
    <property type="term" value="F:phosphoric diester hydrolase activity"/>
    <property type="evidence" value="ECO:0007669"/>
    <property type="project" value="InterPro"/>
</dbReference>
<organism evidence="2 3">
    <name type="scientific">Thiohalomonas denitrificans</name>
    <dbReference type="NCBI Taxonomy" id="415747"/>
    <lineage>
        <taxon>Bacteria</taxon>
        <taxon>Pseudomonadati</taxon>
        <taxon>Pseudomonadota</taxon>
        <taxon>Gammaproteobacteria</taxon>
        <taxon>Thiohalomonadales</taxon>
        <taxon>Thiohalomonadaceae</taxon>
        <taxon>Thiohalomonas</taxon>
    </lineage>
</organism>
<name>A0A1G5PV95_9GAMM</name>
<gene>
    <name evidence="2" type="ORF">SAMN03097708_00930</name>
</gene>
<dbReference type="InterPro" id="IPR030395">
    <property type="entry name" value="GP_PDE_dom"/>
</dbReference>